<protein>
    <submittedName>
        <fullName evidence="1">Uncharacterized protein</fullName>
    </submittedName>
</protein>
<dbReference type="EMBL" id="JAVDVC010000012">
    <property type="protein sequence ID" value="MDR6960922.1"/>
    <property type="molecule type" value="Genomic_DNA"/>
</dbReference>
<dbReference type="Proteomes" id="UP001252613">
    <property type="component" value="Unassembled WGS sequence"/>
</dbReference>
<evidence type="ECO:0000313" key="2">
    <source>
        <dbReference type="Proteomes" id="UP001252613"/>
    </source>
</evidence>
<proteinExistence type="predicted"/>
<organism evidence="1 2">
    <name type="scientific">Pseudomonas brassicacearum</name>
    <dbReference type="NCBI Taxonomy" id="930166"/>
    <lineage>
        <taxon>Bacteria</taxon>
        <taxon>Pseudomonadati</taxon>
        <taxon>Pseudomonadota</taxon>
        <taxon>Gammaproteobacteria</taxon>
        <taxon>Pseudomonadales</taxon>
        <taxon>Pseudomonadaceae</taxon>
        <taxon>Pseudomonas</taxon>
    </lineage>
</organism>
<reference evidence="1" key="1">
    <citation type="submission" date="2023-07" db="EMBL/GenBank/DDBJ databases">
        <title>Sorghum-associated microbial communities from plants grown in Nebraska, USA.</title>
        <authorList>
            <person name="Schachtman D."/>
        </authorList>
    </citation>
    <scope>NUCLEOTIDE SEQUENCE</scope>
    <source>
        <strain evidence="1">3432</strain>
    </source>
</reference>
<comment type="caution">
    <text evidence="1">The sequence shown here is derived from an EMBL/GenBank/DDBJ whole genome shotgun (WGS) entry which is preliminary data.</text>
</comment>
<name>A0AAW8MFB0_9PSED</name>
<evidence type="ECO:0000313" key="1">
    <source>
        <dbReference type="EMBL" id="MDR6960922.1"/>
    </source>
</evidence>
<accession>A0AAW8MFB0</accession>
<sequence length="29" mass="3490">MNLTETRESGFLRFWLLESNSRHTPPIRT</sequence>
<gene>
    <name evidence="1" type="ORF">J2W43_004933</name>
</gene>
<dbReference type="AlphaFoldDB" id="A0AAW8MFB0"/>